<accession>A0ABV7GPK9</accession>
<proteinExistence type="predicted"/>
<dbReference type="CDD" id="cd09105">
    <property type="entry name" value="PLDc_vPLD1_2_like_2"/>
    <property type="match status" value="1"/>
</dbReference>
<dbReference type="InterPro" id="IPR001736">
    <property type="entry name" value="PLipase_D/transphosphatidylase"/>
</dbReference>
<dbReference type="EMBL" id="JBHRTB010000010">
    <property type="protein sequence ID" value="MFC3141905.1"/>
    <property type="molecule type" value="Genomic_DNA"/>
</dbReference>
<dbReference type="PANTHER" id="PTHR18896">
    <property type="entry name" value="PHOSPHOLIPASE D"/>
    <property type="match status" value="1"/>
</dbReference>
<dbReference type="InterPro" id="IPR015679">
    <property type="entry name" value="PLipase_D_fam"/>
</dbReference>
<feature type="domain" description="PLD phosphodiesterase" evidence="10">
    <location>
        <begin position="184"/>
        <end position="211"/>
    </location>
</feature>
<evidence type="ECO:0000256" key="2">
    <source>
        <dbReference type="ARBA" id="ARBA00003145"/>
    </source>
</evidence>
<comment type="caution">
    <text evidence="11">The sequence shown here is derived from an EMBL/GenBank/DDBJ whole genome shotgun (WGS) entry which is preliminary data.</text>
</comment>
<evidence type="ECO:0000256" key="9">
    <source>
        <dbReference type="ARBA" id="ARBA00029594"/>
    </source>
</evidence>
<evidence type="ECO:0000256" key="5">
    <source>
        <dbReference type="ARBA" id="ARBA00022525"/>
    </source>
</evidence>
<reference evidence="12" key="1">
    <citation type="journal article" date="2019" name="Int. J. Syst. Evol. Microbiol.">
        <title>The Global Catalogue of Microorganisms (GCM) 10K type strain sequencing project: providing services to taxonomists for standard genome sequencing and annotation.</title>
        <authorList>
            <consortium name="The Broad Institute Genomics Platform"/>
            <consortium name="The Broad Institute Genome Sequencing Center for Infectious Disease"/>
            <person name="Wu L."/>
            <person name="Ma J."/>
        </authorList>
    </citation>
    <scope>NUCLEOTIDE SEQUENCE [LARGE SCALE GENOMIC DNA]</scope>
    <source>
        <strain evidence="12">KCTC 52366</strain>
    </source>
</reference>
<sequence length="518" mass="58903">MQDASLQTDRTRPKILITAEEAFPEFERRVLAAERNITMAFRIFDPRTKLRSPEGRAVGDTWIDLLGDALERGVRIELHISDFDPVAATPLHMLCWHSVRVLCGLREMVSPEAAGRLTVHADIHPAKIGRIARIFVWPLVAGKMRQIVQEDRGQEASHKRRVLKYVPGVAYLRAKFKGRPLLAFPASHHQKLASFDDRWLYIGGLDLNERRWDTKQHEQPAQETWHDVQVLVDDPDTARSARRHIETYNHTAAGHHEVATTPGLLRTLSCDQSHRKPWSLSPRTLVHELSDTHLRAAAKAEGLIYIETQFFRDRGIARALAKRARDNPKLRMILILPAAPETVAFEESPKLDGRYGDFLQSRCIRKVRRAFGKRLLIASPAQPRKTNGDDMDAERASLDGAPIIYLHAKASVFNNELAVVSSANLNGRSMRWDTEAGLAFRKPEDVTMIREALFRHWLPDDAPEAAVKLETAFEEWRSIIYHNSMHPPEQRRGFLLPYDRKAAEESALPLPGVPEEMV</sequence>
<dbReference type="SUPFAM" id="SSF56024">
    <property type="entry name" value="Phospholipase D/nuclease"/>
    <property type="match status" value="2"/>
</dbReference>
<dbReference type="InterPro" id="IPR025202">
    <property type="entry name" value="PLD-like_dom"/>
</dbReference>
<feature type="domain" description="PLD phosphodiesterase" evidence="10">
    <location>
        <begin position="402"/>
        <end position="429"/>
    </location>
</feature>
<evidence type="ECO:0000256" key="8">
    <source>
        <dbReference type="ARBA" id="ARBA00023098"/>
    </source>
</evidence>
<keyword evidence="7" id="KW-0378">Hydrolase</keyword>
<evidence type="ECO:0000313" key="11">
    <source>
        <dbReference type="EMBL" id="MFC3141905.1"/>
    </source>
</evidence>
<gene>
    <name evidence="11" type="ORF">ACFOGP_04255</name>
</gene>
<comment type="function">
    <text evidence="2">Could be a virulence factor.</text>
</comment>
<dbReference type="PROSITE" id="PS50035">
    <property type="entry name" value="PLD"/>
    <property type="match status" value="2"/>
</dbReference>
<protein>
    <recommendedName>
        <fullName evidence="4">Phospholipase D</fullName>
    </recommendedName>
    <alternativeName>
        <fullName evidence="9">Choline phosphatase</fullName>
    </alternativeName>
</protein>
<evidence type="ECO:0000256" key="4">
    <source>
        <dbReference type="ARBA" id="ARBA00018392"/>
    </source>
</evidence>
<dbReference type="Pfam" id="PF13091">
    <property type="entry name" value="PLDc_2"/>
    <property type="match status" value="1"/>
</dbReference>
<name>A0ABV7GPK9_9RHOB</name>
<keyword evidence="6" id="KW-0677">Repeat</keyword>
<evidence type="ECO:0000256" key="6">
    <source>
        <dbReference type="ARBA" id="ARBA00022737"/>
    </source>
</evidence>
<keyword evidence="5" id="KW-0964">Secreted</keyword>
<organism evidence="11 12">
    <name type="scientific">Psychromarinibacter halotolerans</name>
    <dbReference type="NCBI Taxonomy" id="1775175"/>
    <lineage>
        <taxon>Bacteria</taxon>
        <taxon>Pseudomonadati</taxon>
        <taxon>Pseudomonadota</taxon>
        <taxon>Alphaproteobacteria</taxon>
        <taxon>Rhodobacterales</taxon>
        <taxon>Paracoccaceae</taxon>
        <taxon>Psychromarinibacter</taxon>
    </lineage>
</organism>
<dbReference type="Gene3D" id="3.30.870.10">
    <property type="entry name" value="Endonuclease Chain A"/>
    <property type="match status" value="2"/>
</dbReference>
<evidence type="ECO:0000256" key="1">
    <source>
        <dbReference type="ARBA" id="ARBA00000798"/>
    </source>
</evidence>
<evidence type="ECO:0000256" key="3">
    <source>
        <dbReference type="ARBA" id="ARBA00004613"/>
    </source>
</evidence>
<comment type="subcellular location">
    <subcellularLocation>
        <location evidence="3">Secreted</location>
    </subcellularLocation>
</comment>
<dbReference type="PANTHER" id="PTHR18896:SF76">
    <property type="entry name" value="PHOSPHOLIPASE"/>
    <property type="match status" value="1"/>
</dbReference>
<dbReference type="SMART" id="SM00155">
    <property type="entry name" value="PLDc"/>
    <property type="match status" value="2"/>
</dbReference>
<comment type="catalytic activity">
    <reaction evidence="1">
        <text>a 1,2-diacyl-sn-glycero-3-phosphocholine + H2O = a 1,2-diacyl-sn-glycero-3-phosphate + choline + H(+)</text>
        <dbReference type="Rhea" id="RHEA:14445"/>
        <dbReference type="ChEBI" id="CHEBI:15354"/>
        <dbReference type="ChEBI" id="CHEBI:15377"/>
        <dbReference type="ChEBI" id="CHEBI:15378"/>
        <dbReference type="ChEBI" id="CHEBI:57643"/>
        <dbReference type="ChEBI" id="CHEBI:58608"/>
        <dbReference type="EC" id="3.1.4.4"/>
    </reaction>
</comment>
<evidence type="ECO:0000313" key="12">
    <source>
        <dbReference type="Proteomes" id="UP001595632"/>
    </source>
</evidence>
<keyword evidence="12" id="KW-1185">Reference proteome</keyword>
<dbReference type="RefSeq" id="WP_275631847.1">
    <property type="nucleotide sequence ID" value="NZ_JARGYD010000002.1"/>
</dbReference>
<evidence type="ECO:0000259" key="10">
    <source>
        <dbReference type="PROSITE" id="PS50035"/>
    </source>
</evidence>
<keyword evidence="8" id="KW-0443">Lipid metabolism</keyword>
<dbReference type="Proteomes" id="UP001595632">
    <property type="component" value="Unassembled WGS sequence"/>
</dbReference>
<evidence type="ECO:0000256" key="7">
    <source>
        <dbReference type="ARBA" id="ARBA00022801"/>
    </source>
</evidence>